<accession>A0A7R8WGX8</accession>
<dbReference type="InterPro" id="IPR029058">
    <property type="entry name" value="AB_hydrolase_fold"/>
</dbReference>
<protein>
    <submittedName>
        <fullName evidence="1">Uncharacterized protein</fullName>
    </submittedName>
</protein>
<feature type="non-terminal residue" evidence="1">
    <location>
        <position position="1"/>
    </location>
</feature>
<dbReference type="SUPFAM" id="SSF53474">
    <property type="entry name" value="alpha/beta-Hydrolases"/>
    <property type="match status" value="1"/>
</dbReference>
<proteinExistence type="predicted"/>
<organism evidence="1">
    <name type="scientific">Cyprideis torosa</name>
    <dbReference type="NCBI Taxonomy" id="163714"/>
    <lineage>
        <taxon>Eukaryota</taxon>
        <taxon>Metazoa</taxon>
        <taxon>Ecdysozoa</taxon>
        <taxon>Arthropoda</taxon>
        <taxon>Crustacea</taxon>
        <taxon>Oligostraca</taxon>
        <taxon>Ostracoda</taxon>
        <taxon>Podocopa</taxon>
        <taxon>Podocopida</taxon>
        <taxon>Cytherocopina</taxon>
        <taxon>Cytheroidea</taxon>
        <taxon>Cytherideidae</taxon>
        <taxon>Cyprideis</taxon>
    </lineage>
</organism>
<dbReference type="OrthoDB" id="6020543at2759"/>
<dbReference type="EMBL" id="OB663554">
    <property type="protein sequence ID" value="CAD7231475.1"/>
    <property type="molecule type" value="Genomic_DNA"/>
</dbReference>
<sequence length="245" mass="26957">TTTVDRSKVTIGGFSSGACFAHQFHIIHSKTISGVGLVASRNSVNVKRVYRAFLPRSDIQLTLRRGVSHVWPTTLSQNDNVCFGFAFQQILSGGIPYRNCGYDTVYHMFTHLYGPTTAARPAAPSGVLRQFDQTPFNPVLSAMDSIGTVYIPEQCENGATCKLHFGLHGCQHGRSNIGDVIATNTEYMLWADVWDVILVFPNVKNTALPINPAGCWDVMSYTGLNYSVRSGKQVRAVKAMMDTFL</sequence>
<reference evidence="1" key="1">
    <citation type="submission" date="2020-11" db="EMBL/GenBank/DDBJ databases">
        <authorList>
            <person name="Tran Van P."/>
        </authorList>
    </citation>
    <scope>NUCLEOTIDE SEQUENCE</scope>
</reference>
<evidence type="ECO:0000313" key="1">
    <source>
        <dbReference type="EMBL" id="CAD7231475.1"/>
    </source>
</evidence>
<name>A0A7R8WGX8_9CRUS</name>
<feature type="non-terminal residue" evidence="1">
    <location>
        <position position="245"/>
    </location>
</feature>
<gene>
    <name evidence="1" type="ORF">CTOB1V02_LOCUS9322</name>
</gene>
<dbReference type="AlphaFoldDB" id="A0A7R8WGX8"/>